<dbReference type="SUPFAM" id="SSF52317">
    <property type="entry name" value="Class I glutamine amidotransferase-like"/>
    <property type="match status" value="1"/>
</dbReference>
<feature type="domain" description="DJ-1/PfpI" evidence="1">
    <location>
        <begin position="2"/>
        <end position="164"/>
    </location>
</feature>
<reference evidence="2" key="2">
    <citation type="journal article" date="2023" name="Curr. Microbiol.">
        <title>Granulicatella seriolae sp. nov., a Novel Facultative Anaerobe Isolated from Yellowtail Marine Fish.</title>
        <authorList>
            <person name="Lee M."/>
            <person name="Choi Y.J."/>
            <person name="Farooq A."/>
            <person name="Jeong J.B."/>
            <person name="Jung M.Y."/>
        </authorList>
    </citation>
    <scope>NUCLEOTIDE SEQUENCE</scope>
    <source>
        <strain evidence="2">S8</strain>
    </source>
</reference>
<dbReference type="Proteomes" id="UP001059480">
    <property type="component" value="Unassembled WGS sequence"/>
</dbReference>
<dbReference type="InterPro" id="IPR002818">
    <property type="entry name" value="DJ-1/PfpI"/>
</dbReference>
<evidence type="ECO:0000313" key="3">
    <source>
        <dbReference type="Proteomes" id="UP001059480"/>
    </source>
</evidence>
<dbReference type="InterPro" id="IPR050325">
    <property type="entry name" value="Prot/Nucl_acid_deglycase"/>
</dbReference>
<dbReference type="RefSeq" id="WP_256944490.1">
    <property type="nucleotide sequence ID" value="NZ_JANHNZ010000002.1"/>
</dbReference>
<comment type="caution">
    <text evidence="2">The sequence shown here is derived from an EMBL/GenBank/DDBJ whole genome shotgun (WGS) entry which is preliminary data.</text>
</comment>
<reference evidence="2" key="3">
    <citation type="journal article" date="2023" name="Microbiol. Resour. Announc.">
        <title>Draft Genome Sequence of Granulicatella sp. Strain S8, Isolated from a Marine Fish, Seriola quinqueradiata.</title>
        <authorList>
            <person name="Lee M."/>
            <person name="Farooq A."/>
            <person name="Jeong J.B."/>
            <person name="Jung M.Y."/>
        </authorList>
    </citation>
    <scope>NUCLEOTIDE SEQUENCE</scope>
    <source>
        <strain evidence="2">S8</strain>
    </source>
</reference>
<protein>
    <submittedName>
        <fullName evidence="2">DJ-1/PfpI family protein</fullName>
    </submittedName>
</protein>
<proteinExistence type="predicted"/>
<evidence type="ECO:0000259" key="1">
    <source>
        <dbReference type="Pfam" id="PF01965"/>
    </source>
</evidence>
<dbReference type="Pfam" id="PF01965">
    <property type="entry name" value="DJ-1_PfpI"/>
    <property type="match status" value="1"/>
</dbReference>
<dbReference type="CDD" id="cd03135">
    <property type="entry name" value="GATase1_DJ-1"/>
    <property type="match status" value="1"/>
</dbReference>
<dbReference type="InterPro" id="IPR029062">
    <property type="entry name" value="Class_I_gatase-like"/>
</dbReference>
<gene>
    <name evidence="2" type="ORF">NPA36_02300</name>
</gene>
<dbReference type="NCBIfam" id="TIGR01383">
    <property type="entry name" value="not_thiJ"/>
    <property type="match status" value="1"/>
</dbReference>
<organism evidence="2 3">
    <name type="scientific">Granulicatella seriolae</name>
    <dbReference type="NCBI Taxonomy" id="2967226"/>
    <lineage>
        <taxon>Bacteria</taxon>
        <taxon>Bacillati</taxon>
        <taxon>Bacillota</taxon>
        <taxon>Bacilli</taxon>
        <taxon>Lactobacillales</taxon>
        <taxon>Carnobacteriaceae</taxon>
        <taxon>Granulicatella</taxon>
    </lineage>
</organism>
<dbReference type="PANTHER" id="PTHR48094">
    <property type="entry name" value="PROTEIN/NUCLEIC ACID DEGLYCASE DJ-1-RELATED"/>
    <property type="match status" value="1"/>
</dbReference>
<name>A0ABT1WM12_9LACT</name>
<sequence>MKQVAVLMATGFEEIEAIATIDILRRADMQVDMIGLDAMHIRGAHGIEVSMNDVLENVMDKAYHMVFLPGGMPGAKHLKEDPQVIRFLQKHDEIGAWITAICAAPIALHEAGLLEGKNFTCYPSFEEEILPSGTYTGSIVEMDGRIITGRGPAAVFEFAYSLVDALGGDSQPLREGMVYNQLLEEKG</sequence>
<dbReference type="Gene3D" id="3.40.50.880">
    <property type="match status" value="1"/>
</dbReference>
<evidence type="ECO:0000313" key="2">
    <source>
        <dbReference type="EMBL" id="MCQ9209372.1"/>
    </source>
</evidence>
<accession>A0ABT1WM12</accession>
<dbReference type="PANTHER" id="PTHR48094:SF12">
    <property type="entry name" value="PARKINSON DISEASE PROTEIN 7 HOMOLOG"/>
    <property type="match status" value="1"/>
</dbReference>
<keyword evidence="3" id="KW-1185">Reference proteome</keyword>
<dbReference type="EMBL" id="JANHNZ010000002">
    <property type="protein sequence ID" value="MCQ9209372.1"/>
    <property type="molecule type" value="Genomic_DNA"/>
</dbReference>
<dbReference type="InterPro" id="IPR006287">
    <property type="entry name" value="DJ-1"/>
</dbReference>
<reference evidence="2" key="1">
    <citation type="submission" date="2022-07" db="EMBL/GenBank/DDBJ databases">
        <authorList>
            <person name="Jung M.-Y."/>
            <person name="Lee M."/>
        </authorList>
    </citation>
    <scope>NUCLEOTIDE SEQUENCE</scope>
    <source>
        <strain evidence="2">S8</strain>
    </source>
</reference>